<gene>
    <name evidence="2" type="ORF">VTJ83DRAFT_5287</name>
</gene>
<dbReference type="Proteomes" id="UP001600064">
    <property type="component" value="Unassembled WGS sequence"/>
</dbReference>
<feature type="region of interest" description="Disordered" evidence="1">
    <location>
        <begin position="163"/>
        <end position="217"/>
    </location>
</feature>
<evidence type="ECO:0000313" key="3">
    <source>
        <dbReference type="Proteomes" id="UP001600064"/>
    </source>
</evidence>
<keyword evidence="3" id="KW-1185">Reference proteome</keyword>
<feature type="compositionally biased region" description="Low complexity" evidence="1">
    <location>
        <begin position="423"/>
        <end position="434"/>
    </location>
</feature>
<feature type="compositionally biased region" description="Polar residues" evidence="1">
    <location>
        <begin position="334"/>
        <end position="346"/>
    </location>
</feature>
<dbReference type="EMBL" id="JAZGUE010000005">
    <property type="protein sequence ID" value="KAL2265935.1"/>
    <property type="molecule type" value="Genomic_DNA"/>
</dbReference>
<feature type="compositionally biased region" description="Low complexity" evidence="1">
    <location>
        <begin position="187"/>
        <end position="214"/>
    </location>
</feature>
<proteinExistence type="predicted"/>
<organism evidence="2 3">
    <name type="scientific">Remersonia thermophila</name>
    <dbReference type="NCBI Taxonomy" id="72144"/>
    <lineage>
        <taxon>Eukaryota</taxon>
        <taxon>Fungi</taxon>
        <taxon>Dikarya</taxon>
        <taxon>Ascomycota</taxon>
        <taxon>Pezizomycotina</taxon>
        <taxon>Sordariomycetes</taxon>
        <taxon>Sordariomycetidae</taxon>
        <taxon>Sordariales</taxon>
        <taxon>Sordariales incertae sedis</taxon>
        <taxon>Remersonia</taxon>
    </lineage>
</organism>
<name>A0ABR4D778_9PEZI</name>
<accession>A0ABR4D778</accession>
<feature type="compositionally biased region" description="Polar residues" evidence="1">
    <location>
        <begin position="176"/>
        <end position="186"/>
    </location>
</feature>
<reference evidence="2 3" key="1">
    <citation type="journal article" date="2024" name="Commun. Biol.">
        <title>Comparative genomic analysis of thermophilic fungi reveals convergent evolutionary adaptations and gene losses.</title>
        <authorList>
            <person name="Steindorff A.S."/>
            <person name="Aguilar-Pontes M.V."/>
            <person name="Robinson A.J."/>
            <person name="Andreopoulos B."/>
            <person name="LaButti K."/>
            <person name="Kuo A."/>
            <person name="Mondo S."/>
            <person name="Riley R."/>
            <person name="Otillar R."/>
            <person name="Haridas S."/>
            <person name="Lipzen A."/>
            <person name="Grimwood J."/>
            <person name="Schmutz J."/>
            <person name="Clum A."/>
            <person name="Reid I.D."/>
            <person name="Moisan M.C."/>
            <person name="Butler G."/>
            <person name="Nguyen T.T.M."/>
            <person name="Dewar K."/>
            <person name="Conant G."/>
            <person name="Drula E."/>
            <person name="Henrissat B."/>
            <person name="Hansel C."/>
            <person name="Singer S."/>
            <person name="Hutchinson M.I."/>
            <person name="de Vries R.P."/>
            <person name="Natvig D.O."/>
            <person name="Powell A.J."/>
            <person name="Tsang A."/>
            <person name="Grigoriev I.V."/>
        </authorList>
    </citation>
    <scope>NUCLEOTIDE SEQUENCE [LARGE SCALE GENOMIC DNA]</scope>
    <source>
        <strain evidence="2 3">ATCC 22073</strain>
    </source>
</reference>
<feature type="region of interest" description="Disordered" evidence="1">
    <location>
        <begin position="412"/>
        <end position="448"/>
    </location>
</feature>
<comment type="caution">
    <text evidence="2">The sequence shown here is derived from an EMBL/GenBank/DDBJ whole genome shotgun (WGS) entry which is preliminary data.</text>
</comment>
<protein>
    <submittedName>
        <fullName evidence="2">Uncharacterized protein</fullName>
    </submittedName>
</protein>
<sequence length="496" mass="54289">MSRILQARLPKPSNTQQQRRQADIGKSDWPLRHLDKLPPHVMSLFPEWLFRPIRRDTIAHSPILAIERLNSQPRPLPEEDKETLVGAVLTMSASLNLALGMLQELLPQEQSRERLGEVLCPTLGQLLASLEKTLPELDQKTSPIIYGMSTTSAGDASYQATPRAFVHNPGGRPSSKHQSTPAGSHNQTTPPRSSPDSRSPWSSSTRASSRQQPRVRLGRFLPVKASPTADHWDVATDVPSKPDSQLVTSLRAEMRVQSAIHVAIESLEFAEGQLKAMRMGGDINLLQKHFYEGYNRLLLRALDLQRQELGSLPGGNEPPQVKIPEVQINGFLPGNSTLQPPSSITLGSPAVRPKSASNATRSSGIVFADQLGARSFVRRNTIQGTRQESLGPPPERPLLKRRMSLAEELAMAAEESESGNQYETSEAEMASSTSELEDSDLESHDGGRYIVGKRGAYVGRLDGSDSDREGSMVSEDRTLDASFALSTRDGIQLAGV</sequence>
<feature type="region of interest" description="Disordered" evidence="1">
    <location>
        <begin position="332"/>
        <end position="359"/>
    </location>
</feature>
<dbReference type="RefSeq" id="XP_070864662.1">
    <property type="nucleotide sequence ID" value="XM_071011870.1"/>
</dbReference>
<evidence type="ECO:0000256" key="1">
    <source>
        <dbReference type="SAM" id="MobiDB-lite"/>
    </source>
</evidence>
<evidence type="ECO:0000313" key="2">
    <source>
        <dbReference type="EMBL" id="KAL2265935.1"/>
    </source>
</evidence>
<dbReference type="GeneID" id="98126514"/>
<feature type="region of interest" description="Disordered" evidence="1">
    <location>
        <begin position="1"/>
        <end position="27"/>
    </location>
</feature>